<dbReference type="Proteomes" id="UP000612282">
    <property type="component" value="Unassembled WGS sequence"/>
</dbReference>
<dbReference type="InterPro" id="IPR015141">
    <property type="entry name" value="PLipase_A2_prok/fun"/>
</dbReference>
<feature type="signal peptide" evidence="1">
    <location>
        <begin position="1"/>
        <end position="26"/>
    </location>
</feature>
<dbReference type="RefSeq" id="WP_203796258.1">
    <property type="nucleotide sequence ID" value="NZ_BAAAQE010000029.1"/>
</dbReference>
<dbReference type="InterPro" id="IPR036444">
    <property type="entry name" value="PLipase_A2_dom_sf"/>
</dbReference>
<comment type="caution">
    <text evidence="2">The sequence shown here is derived from an EMBL/GenBank/DDBJ whole genome shotgun (WGS) entry which is preliminary data.</text>
</comment>
<protein>
    <recommendedName>
        <fullName evidence="4">Phospholipase A2</fullName>
    </recommendedName>
</protein>
<organism evidence="2 3">
    <name type="scientific">Actinoplanes couchii</name>
    <dbReference type="NCBI Taxonomy" id="403638"/>
    <lineage>
        <taxon>Bacteria</taxon>
        <taxon>Bacillati</taxon>
        <taxon>Actinomycetota</taxon>
        <taxon>Actinomycetes</taxon>
        <taxon>Micromonosporales</taxon>
        <taxon>Micromonosporaceae</taxon>
        <taxon>Actinoplanes</taxon>
    </lineage>
</organism>
<name>A0ABQ3X932_9ACTN</name>
<evidence type="ECO:0000313" key="2">
    <source>
        <dbReference type="EMBL" id="GID54945.1"/>
    </source>
</evidence>
<sequence>MPGFPRLLALAATVAVVLGTASPAHAATAAGKAAVLASLTQTTAASYDRWNTARQSPDDYGFDWGTDYCSLSPDRPLGFDFRLSCHRHDFGYRNHKAADAFTGAAKDRIDDAFYGDLKRKCSTYRPAVRPACRTLALTYYRAVQIFGSTASVTQTDLDTAAELIG</sequence>
<feature type="chain" id="PRO_5046809414" description="Phospholipase A2" evidence="1">
    <location>
        <begin position="27"/>
        <end position="165"/>
    </location>
</feature>
<keyword evidence="1" id="KW-0732">Signal</keyword>
<keyword evidence="3" id="KW-1185">Reference proteome</keyword>
<proteinExistence type="predicted"/>
<evidence type="ECO:0000256" key="1">
    <source>
        <dbReference type="SAM" id="SignalP"/>
    </source>
</evidence>
<gene>
    <name evidence="2" type="ORF">Aco03nite_033490</name>
</gene>
<dbReference type="Gene3D" id="1.20.90.10">
    <property type="entry name" value="Phospholipase A2 domain"/>
    <property type="match status" value="1"/>
</dbReference>
<evidence type="ECO:0000313" key="3">
    <source>
        <dbReference type="Proteomes" id="UP000612282"/>
    </source>
</evidence>
<evidence type="ECO:0008006" key="4">
    <source>
        <dbReference type="Google" id="ProtNLM"/>
    </source>
</evidence>
<dbReference type="EMBL" id="BOMG01000044">
    <property type="protein sequence ID" value="GID54945.1"/>
    <property type="molecule type" value="Genomic_DNA"/>
</dbReference>
<reference evidence="2 3" key="1">
    <citation type="submission" date="2021-01" db="EMBL/GenBank/DDBJ databases">
        <title>Whole genome shotgun sequence of Actinoplanes couchii NBRC 106145.</title>
        <authorList>
            <person name="Komaki H."/>
            <person name="Tamura T."/>
        </authorList>
    </citation>
    <scope>NUCLEOTIDE SEQUENCE [LARGE SCALE GENOMIC DNA]</scope>
    <source>
        <strain evidence="2 3">NBRC 106145</strain>
    </source>
</reference>
<accession>A0ABQ3X932</accession>
<dbReference type="Pfam" id="PF09056">
    <property type="entry name" value="Phospholip_A2_3"/>
    <property type="match status" value="1"/>
</dbReference>
<dbReference type="SUPFAM" id="SSF48619">
    <property type="entry name" value="Phospholipase A2, PLA2"/>
    <property type="match status" value="1"/>
</dbReference>